<dbReference type="AlphaFoldDB" id="A0A081BD62"/>
<dbReference type="EMBL" id="BBIO01000013">
    <property type="protein sequence ID" value="GAK45980.1"/>
    <property type="molecule type" value="Genomic_DNA"/>
</dbReference>
<dbReference type="Proteomes" id="UP000028702">
    <property type="component" value="Unassembled WGS sequence"/>
</dbReference>
<evidence type="ECO:0000313" key="1">
    <source>
        <dbReference type="EMBL" id="GAK45980.1"/>
    </source>
</evidence>
<dbReference type="eggNOG" id="COG3660">
    <property type="taxonomic scope" value="Bacteria"/>
</dbReference>
<name>A0A081BD62_9HYPH</name>
<comment type="caution">
    <text evidence="1">The sequence shown here is derived from an EMBL/GenBank/DDBJ whole genome shotgun (WGS) entry which is preliminary data.</text>
</comment>
<dbReference type="InterPro" id="IPR009367">
    <property type="entry name" value="Elm1-like"/>
</dbReference>
<protein>
    <submittedName>
        <fullName evidence="1">Conserved protein</fullName>
    </submittedName>
</protein>
<reference evidence="1 2" key="1">
    <citation type="submission" date="2014-07" db="EMBL/GenBank/DDBJ databases">
        <title>Tepidicaulis marinum gen. nov., sp. nov., a novel marine bacterium denitrifying nitrate to nitrous oxide strictly under microaerobic conditions.</title>
        <authorList>
            <person name="Takeuchi M."/>
            <person name="Yamagishi T."/>
            <person name="Kamagata Y."/>
            <person name="Oshima K."/>
            <person name="Hattori M."/>
            <person name="Katayama T."/>
            <person name="Hanada S."/>
            <person name="Tamaki H."/>
            <person name="Marumo K."/>
            <person name="Maeda H."/>
            <person name="Nedachi M."/>
            <person name="Iwasaki W."/>
            <person name="Suwa Y."/>
            <person name="Sakata S."/>
        </authorList>
    </citation>
    <scope>NUCLEOTIDE SEQUENCE [LARGE SCALE GENOMIC DNA]</scope>
    <source>
        <strain evidence="1 2">MA2</strain>
    </source>
</reference>
<dbReference type="PANTHER" id="PTHR33986">
    <property type="entry name" value="OS02G0535700 PROTEIN"/>
    <property type="match status" value="1"/>
</dbReference>
<organism evidence="1 2">
    <name type="scientific">Tepidicaulis marinus</name>
    <dbReference type="NCBI Taxonomy" id="1333998"/>
    <lineage>
        <taxon>Bacteria</taxon>
        <taxon>Pseudomonadati</taxon>
        <taxon>Pseudomonadota</taxon>
        <taxon>Alphaproteobacteria</taxon>
        <taxon>Hyphomicrobiales</taxon>
        <taxon>Parvibaculaceae</taxon>
        <taxon>Tepidicaulis</taxon>
    </lineage>
</organism>
<proteinExistence type="predicted"/>
<dbReference type="STRING" id="1333998.M2A_2479"/>
<dbReference type="RefSeq" id="WP_081875607.1">
    <property type="nucleotide sequence ID" value="NZ_BBIO01000013.1"/>
</dbReference>
<accession>A0A081BD62</accession>
<evidence type="ECO:0000313" key="2">
    <source>
        <dbReference type="Proteomes" id="UP000028702"/>
    </source>
</evidence>
<keyword evidence="2" id="KW-1185">Reference proteome</keyword>
<dbReference type="PANTHER" id="PTHR33986:SF15">
    <property type="entry name" value="MITOCHONDRIAL FISSION PROTEIN ELM1"/>
    <property type="match status" value="1"/>
</dbReference>
<gene>
    <name evidence="1" type="ORF">M2A_2479</name>
</gene>
<sequence length="336" mass="36224">MTFSASSAASSSGDKDLTLPAGTRCWVLSNGNAGYEVQGIGLAEMMGVKPEIKRVSPGAPGKWLAPWGPAMKDPAIAAPWPDLLIAAGRQAIPYARMIRKASGGRTFVAVLQHPHVRPSKFDFVWVPAHDRLSGPNVLSTLTSPHRITPEKLAAEAEAFDVQVAHLPRPRVCVLIGGTNKAFTLDEARMETICAGLKAVMEGGASLMVTPSRRTGEAQTAILKRELEGPRAVVWDGKSDNPYFGFMGQADAVIVTCDSVNMVGEATATGKPVHVIELPAISPIKASKFRRFLDALYAEGAARPFAGRLESWDYRPLNATKDVAREIVRRYRARQQG</sequence>
<dbReference type="Pfam" id="PF06258">
    <property type="entry name" value="Mito_fiss_Elm1"/>
    <property type="match status" value="1"/>
</dbReference>